<dbReference type="PANTHER" id="PTHR45888">
    <property type="entry name" value="HL01030P-RELATED"/>
    <property type="match status" value="1"/>
</dbReference>
<dbReference type="InterPro" id="IPR001841">
    <property type="entry name" value="Znf_RING"/>
</dbReference>
<dbReference type="InterPro" id="IPR034732">
    <property type="entry name" value="EPHD"/>
</dbReference>
<dbReference type="OrthoDB" id="35483at2759"/>
<evidence type="ECO:0000313" key="25">
    <source>
        <dbReference type="Proteomes" id="UP000693970"/>
    </source>
</evidence>
<dbReference type="PROSITE" id="PS50016">
    <property type="entry name" value="ZF_PHD_2"/>
    <property type="match status" value="1"/>
</dbReference>
<dbReference type="CDD" id="cd10518">
    <property type="entry name" value="SET_SETD1-like"/>
    <property type="match status" value="1"/>
</dbReference>
<dbReference type="PROSITE" id="PS50280">
    <property type="entry name" value="SET"/>
    <property type="match status" value="1"/>
</dbReference>
<dbReference type="CDD" id="cd15489">
    <property type="entry name" value="PHD_SF"/>
    <property type="match status" value="1"/>
</dbReference>
<dbReference type="Pfam" id="PF05965">
    <property type="entry name" value="FYRC"/>
    <property type="match status" value="1"/>
</dbReference>
<dbReference type="InterPro" id="IPR018359">
    <property type="entry name" value="Bromodomain_CS"/>
</dbReference>
<dbReference type="PROSITE" id="PS50089">
    <property type="entry name" value="ZF_RING_2"/>
    <property type="match status" value="1"/>
</dbReference>
<evidence type="ECO:0000259" key="18">
    <source>
        <dbReference type="PROSITE" id="PS50016"/>
    </source>
</evidence>
<dbReference type="InterPro" id="IPR001965">
    <property type="entry name" value="Znf_PHD"/>
</dbReference>
<evidence type="ECO:0000256" key="1">
    <source>
        <dbReference type="ARBA" id="ARBA00004123"/>
    </source>
</evidence>
<dbReference type="Pfam" id="PF00856">
    <property type="entry name" value="SET"/>
    <property type="match status" value="1"/>
</dbReference>
<evidence type="ECO:0000256" key="7">
    <source>
        <dbReference type="ARBA" id="ARBA00022771"/>
    </source>
</evidence>
<keyword evidence="13" id="KW-0539">Nucleus</keyword>
<keyword evidence="8" id="KW-0862">Zinc</keyword>
<feature type="region of interest" description="Disordered" evidence="16">
    <location>
        <begin position="72"/>
        <end position="247"/>
    </location>
</feature>
<keyword evidence="10" id="KW-0007">Acetylation</keyword>
<keyword evidence="9" id="KW-0156">Chromatin regulator</keyword>
<evidence type="ECO:0000256" key="14">
    <source>
        <dbReference type="PROSITE-ProRule" id="PRU00035"/>
    </source>
</evidence>
<dbReference type="SMART" id="SM00317">
    <property type="entry name" value="SET"/>
    <property type="match status" value="1"/>
</dbReference>
<dbReference type="Pfam" id="PF00855">
    <property type="entry name" value="PWWP"/>
    <property type="match status" value="1"/>
</dbReference>
<dbReference type="GO" id="GO:0005654">
    <property type="term" value="C:nucleoplasm"/>
    <property type="evidence" value="ECO:0007669"/>
    <property type="project" value="UniProtKB-ARBA"/>
</dbReference>
<dbReference type="PROSITE" id="PS50868">
    <property type="entry name" value="POST_SET"/>
    <property type="match status" value="1"/>
</dbReference>
<evidence type="ECO:0000256" key="12">
    <source>
        <dbReference type="ARBA" id="ARBA00023163"/>
    </source>
</evidence>
<dbReference type="PROSITE" id="PS51542">
    <property type="entry name" value="FYRN"/>
    <property type="match status" value="1"/>
</dbReference>
<evidence type="ECO:0000259" key="19">
    <source>
        <dbReference type="PROSITE" id="PS50089"/>
    </source>
</evidence>
<dbReference type="GO" id="GO:0016740">
    <property type="term" value="F:transferase activity"/>
    <property type="evidence" value="ECO:0007669"/>
    <property type="project" value="UniProtKB-KW"/>
</dbReference>
<dbReference type="GO" id="GO:0006325">
    <property type="term" value="P:chromatin organization"/>
    <property type="evidence" value="ECO:0007669"/>
    <property type="project" value="UniProtKB-KW"/>
</dbReference>
<dbReference type="EMBL" id="JAGRRH010000009">
    <property type="protein sequence ID" value="KAG7364543.1"/>
    <property type="molecule type" value="Genomic_DNA"/>
</dbReference>
<keyword evidence="12" id="KW-0804">Transcription</keyword>
<evidence type="ECO:0000256" key="16">
    <source>
        <dbReference type="SAM" id="MobiDB-lite"/>
    </source>
</evidence>
<dbReference type="PROSITE" id="PS51805">
    <property type="entry name" value="EPHD"/>
    <property type="match status" value="1"/>
</dbReference>
<keyword evidence="4" id="KW-0808">Transferase</keyword>
<feature type="domain" description="SET" evidence="20">
    <location>
        <begin position="1841"/>
        <end position="1966"/>
    </location>
</feature>
<evidence type="ECO:0000259" key="22">
    <source>
        <dbReference type="PROSITE" id="PS50868"/>
    </source>
</evidence>
<dbReference type="Pfam" id="PF00439">
    <property type="entry name" value="Bromodomain"/>
    <property type="match status" value="1"/>
</dbReference>
<evidence type="ECO:0000256" key="10">
    <source>
        <dbReference type="ARBA" id="ARBA00022990"/>
    </source>
</evidence>
<feature type="region of interest" description="Disordered" evidence="16">
    <location>
        <begin position="660"/>
        <end position="688"/>
    </location>
</feature>
<dbReference type="Proteomes" id="UP000693970">
    <property type="component" value="Unassembled WGS sequence"/>
</dbReference>
<dbReference type="Pfam" id="PF05964">
    <property type="entry name" value="FYRN"/>
    <property type="match status" value="1"/>
</dbReference>
<keyword evidence="25" id="KW-1185">Reference proteome</keyword>
<evidence type="ECO:0000256" key="6">
    <source>
        <dbReference type="ARBA" id="ARBA00022737"/>
    </source>
</evidence>
<name>A0A9K3PYN5_9STRA</name>
<dbReference type="PROSITE" id="PS50014">
    <property type="entry name" value="BROMODOMAIN_2"/>
    <property type="match status" value="1"/>
</dbReference>
<keyword evidence="11" id="KW-0805">Transcription regulation</keyword>
<evidence type="ECO:0000256" key="4">
    <source>
        <dbReference type="ARBA" id="ARBA00022679"/>
    </source>
</evidence>
<feature type="compositionally biased region" description="Acidic residues" evidence="16">
    <location>
        <begin position="208"/>
        <end position="225"/>
    </location>
</feature>
<dbReference type="InterPro" id="IPR003889">
    <property type="entry name" value="FYrich_C"/>
</dbReference>
<dbReference type="InterPro" id="IPR000313">
    <property type="entry name" value="PWWP_dom"/>
</dbReference>
<evidence type="ECO:0000259" key="23">
    <source>
        <dbReference type="PROSITE" id="PS51805"/>
    </source>
</evidence>
<evidence type="ECO:0000256" key="3">
    <source>
        <dbReference type="ARBA" id="ARBA00022553"/>
    </source>
</evidence>
<evidence type="ECO:0000313" key="24">
    <source>
        <dbReference type="EMBL" id="KAG7364543.1"/>
    </source>
</evidence>
<sequence>MSVNVNNNNGPRWVMTPEEQAIALQEAKARGLPDGWRVELDKRKRRKWIAPNNRSCDSIPKAMAISVELGMLPKDTVLQPGPPKTKRGRPPVSKRKPGKKLKRKKAGPKAGRKPRIALDLTQPGGDDAAAMKLLTGDSDDSDDNDDDDSDDSDDDELDDTDDDNDDGEEELDAPPRKKPALAATTAATTKFNNTIQRPRAQPEQDELKDSEEEEEDEEDEMEPPTEPETTLEPGNSHLTTVHWDPAGPAAQKIGCRIRVSDDKTGDWKEGRIIRYDPCTHKHKIKFFDKTRSIDKVDQDNCCWLHLRMEEGVQISTRLVWAHVKGYAWWPAMVMESDVHNVREGYVNVEFFGSLEVATLRDNPECIRTFENGKIDNVIQKNKKKRNMNAVALAIEEEQEIQNARNAAAKFYATKAWEMANAKGDNLLGTRIQIWRDDVNYPYGDTVAGRVRQYSAAQKKWLVSYEVSDKVRKKYEASWINLQAKEHKLRILEKQSKGGLTNFDLLPFLKGFKIVGEKDSEPEESTDAHLDDLREKCCSGCVDYWKKNESKITCSECNGSYHFGCLDPPMSKEAYQRIIYVQDSTFVCCKCQTCRGCYQKDVAFGSHIRSVPKTLTFPEGEDLILCSMCTKYFEEEQYCPNCAHTWDDLHFQHVQRQIRWQQEHRPKRRGRKRKKDLADPTSSPDFHSFTAPATIEHEDPFPKVAKVNPAWFHPETSQWGYTEVDMLTCDSCSLWVHAGCAGVDEDEYDLTSSGEHPIYSKEFLCRVCCRQRCLDLIYKMQQEDKQFLFAEPVTDKVAPNYLDVVKRPMDLQTMLIKAEREEYKNYAWVRELFELMVLNALTFNRFHTNFWNEAKRFHKACLVNVFGSFGKGAPPSKYEVEILANYEKANEAKKMEEERVREDITVEKKDLVAGSNVVTVDLPELREKPPDHPSCLPCHEAKLKPKDAYYCGWMECCFTCGSSGASDTFLFCVDCGEAFHSFCVNAPIHSMDNSAVASWRCPNCKICEISGDAPQDELKMLFCEMCDRGFSLDLLDPPLLSAPPGVWICGQCVDCHKCNNSLETNGPSLKHWSRDPHLCYRCGGCDGLVEQYAKNRKCPLCNGIWRDEDTDLAECVDCRAKIHSRCDSRASAFVKKIESGKTDESGEGSGYHCPGCSRKQGVSKDDGKVTRGHMADFAWKVISSGILDPGDIFSKQELQEKVMEQIDWKTRNLWRDEYRKVVLEGVRFMNLAREQFGDPRYLMDRFWHENEDLPAWMGQRATRFLHIANKLKLDSLGFSARRIENCVMISKLAASWLKVACRMMGIKTKKNVKGYERVMKLLVAPHESGSVDLAFDSIRCERNRNIINKDDWMKIYEPRLKPYVQYAVFSAAPPEATHHVGGELRHSAERGGCYKLAQPLCGWNKFLEVGDMTHKWNDPRECCLCHLCGDDDAGLPDETPNHTSDRTKPAIARLGRLLPMGEGLWVHTACALWSSETWEESSGGLVNSLEKARSRGAQLRCFGCSRPGATVGCVKQNCNCNYHFPCAFACGAVFNSSKQMWCSAHKESAEDVVQNPSSELMKTLIVAKEKAKPTAERDAEAGDGSFCPRTGSLLVHCLGEIEQNRDGFHTENHIMPPGYTATRIFWSAVTPKERTVYVLKIEKSSGGRPLFTITPADNHGGKIKASSAENAYDILMDQVCETNAEHFSHGDLFSKLPTERKSRKKVYGMNGPQFFGFGTNCIRQLLEALPGSEALVTKLTDSSPQYLFCYVQPSEDAIMDLQRRRAAIEAEKKLENATGCARTEGMTAVTRSGGSDRITRALVRKAENEDTADPLGNRKPDAEKVKADRSRMQRLYREMRIVPIEQRLVPKRSHIHGWGLFTKIDLPKDAMIVEYMGETIRQSVADQREKAYEVSGEGSCYMFRLDMHRIVDATKIGCMARFMNHCCQPNAYAKIISVDTETGPDKKIMIFALNDIKAGEEITYDYKFQVEDGSLKCTCGAPNCIGRMN</sequence>
<dbReference type="InterPro" id="IPR003616">
    <property type="entry name" value="Post-SET_dom"/>
</dbReference>
<comment type="caution">
    <text evidence="24">The sequence shown here is derived from an EMBL/GenBank/DDBJ whole genome shotgun (WGS) entry which is preliminary data.</text>
</comment>
<reference evidence="24" key="1">
    <citation type="journal article" date="2021" name="Sci. Rep.">
        <title>Diploid genomic architecture of Nitzschia inconspicua, an elite biomass production diatom.</title>
        <authorList>
            <person name="Oliver A."/>
            <person name="Podell S."/>
            <person name="Pinowska A."/>
            <person name="Traller J.C."/>
            <person name="Smith S.R."/>
            <person name="McClure R."/>
            <person name="Beliaev A."/>
            <person name="Bohutskyi P."/>
            <person name="Hill E.A."/>
            <person name="Rabines A."/>
            <person name="Zheng H."/>
            <person name="Allen L.Z."/>
            <person name="Kuo A."/>
            <person name="Grigoriev I.V."/>
            <person name="Allen A.E."/>
            <person name="Hazlebeck D."/>
            <person name="Allen E.E."/>
        </authorList>
    </citation>
    <scope>NUCLEOTIDE SEQUENCE</scope>
    <source>
        <strain evidence="24">Hildebrandi</strain>
    </source>
</reference>
<proteinExistence type="predicted"/>
<reference evidence="24" key="2">
    <citation type="submission" date="2021-04" db="EMBL/GenBank/DDBJ databases">
        <authorList>
            <person name="Podell S."/>
        </authorList>
    </citation>
    <scope>NUCLEOTIDE SEQUENCE</scope>
    <source>
        <strain evidence="24">Hildebrandi</strain>
    </source>
</reference>
<keyword evidence="5" id="KW-0479">Metal-binding</keyword>
<dbReference type="PROSITE" id="PS51543">
    <property type="entry name" value="FYRC"/>
    <property type="match status" value="1"/>
</dbReference>
<evidence type="ECO:0000259" key="21">
    <source>
        <dbReference type="PROSITE" id="PS50812"/>
    </source>
</evidence>
<feature type="domain" description="PWWP" evidence="21">
    <location>
        <begin position="315"/>
        <end position="357"/>
    </location>
</feature>
<dbReference type="PROSITE" id="PS00633">
    <property type="entry name" value="BROMODOMAIN_1"/>
    <property type="match status" value="1"/>
</dbReference>
<dbReference type="SMART" id="SM00249">
    <property type="entry name" value="PHD"/>
    <property type="match status" value="6"/>
</dbReference>
<dbReference type="PANTHER" id="PTHR45888:SF6">
    <property type="entry name" value="HL01030P-RELATED"/>
    <property type="match status" value="1"/>
</dbReference>
<keyword evidence="24" id="KW-0315">Glutamine amidotransferase</keyword>
<feature type="domain" description="Post-SET" evidence="22">
    <location>
        <begin position="1972"/>
        <end position="1988"/>
    </location>
</feature>
<dbReference type="SMART" id="SM00541">
    <property type="entry name" value="FYRN"/>
    <property type="match status" value="1"/>
</dbReference>
<organism evidence="24 25">
    <name type="scientific">Nitzschia inconspicua</name>
    <dbReference type="NCBI Taxonomy" id="303405"/>
    <lineage>
        <taxon>Eukaryota</taxon>
        <taxon>Sar</taxon>
        <taxon>Stramenopiles</taxon>
        <taxon>Ochrophyta</taxon>
        <taxon>Bacillariophyta</taxon>
        <taxon>Bacillariophyceae</taxon>
        <taxon>Bacillariophycidae</taxon>
        <taxon>Bacillariales</taxon>
        <taxon>Bacillariaceae</taxon>
        <taxon>Nitzschia</taxon>
    </lineage>
</organism>
<comment type="subcellular location">
    <subcellularLocation>
        <location evidence="1">Nucleus</location>
    </subcellularLocation>
</comment>
<dbReference type="InterPro" id="IPR001214">
    <property type="entry name" value="SET_dom"/>
</dbReference>
<keyword evidence="3" id="KW-0597">Phosphoprotein</keyword>
<feature type="compositionally biased region" description="Basic and acidic residues" evidence="16">
    <location>
        <begin position="1815"/>
        <end position="1824"/>
    </location>
</feature>
<evidence type="ECO:0000256" key="8">
    <source>
        <dbReference type="ARBA" id="ARBA00022833"/>
    </source>
</evidence>
<feature type="compositionally biased region" description="Low complexity" evidence="16">
    <location>
        <begin position="180"/>
        <end position="190"/>
    </location>
</feature>
<feature type="compositionally biased region" description="Acidic residues" evidence="16">
    <location>
        <begin position="137"/>
        <end position="172"/>
    </location>
</feature>
<evidence type="ECO:0000256" key="15">
    <source>
        <dbReference type="PROSITE-ProRule" id="PRU00175"/>
    </source>
</evidence>
<dbReference type="CDD" id="cd05162">
    <property type="entry name" value="PWWP"/>
    <property type="match status" value="1"/>
</dbReference>
<evidence type="ECO:0000259" key="17">
    <source>
        <dbReference type="PROSITE" id="PS50014"/>
    </source>
</evidence>
<feature type="domain" description="PHD-type" evidence="23">
    <location>
        <begin position="1418"/>
        <end position="1545"/>
    </location>
</feature>
<dbReference type="SMART" id="SM00297">
    <property type="entry name" value="BROMO"/>
    <property type="match status" value="1"/>
</dbReference>
<dbReference type="PROSITE" id="PS50812">
    <property type="entry name" value="PWWP"/>
    <property type="match status" value="1"/>
</dbReference>
<keyword evidence="2" id="KW-0488">Methylation</keyword>
<evidence type="ECO:0000256" key="13">
    <source>
        <dbReference type="ARBA" id="ARBA00023242"/>
    </source>
</evidence>
<evidence type="ECO:0000256" key="5">
    <source>
        <dbReference type="ARBA" id="ARBA00022723"/>
    </source>
</evidence>
<feature type="domain" description="PHD-type" evidence="18">
    <location>
        <begin position="953"/>
        <end position="1006"/>
    </location>
</feature>
<keyword evidence="7 15" id="KW-0863">Zinc-finger</keyword>
<dbReference type="InterPro" id="IPR003888">
    <property type="entry name" value="FYrich_N"/>
</dbReference>
<dbReference type="SMART" id="SM00542">
    <property type="entry name" value="FYRC"/>
    <property type="match status" value="1"/>
</dbReference>
<keyword evidence="14" id="KW-0103">Bromodomain</keyword>
<keyword evidence="6" id="KW-0677">Repeat</keyword>
<feature type="compositionally biased region" description="Basic residues" evidence="16">
    <location>
        <begin position="84"/>
        <end position="115"/>
    </location>
</feature>
<protein>
    <submittedName>
        <fullName evidence="24">Glutamine amidotransferases class-II</fullName>
    </submittedName>
</protein>
<evidence type="ECO:0000259" key="20">
    <source>
        <dbReference type="PROSITE" id="PS50280"/>
    </source>
</evidence>
<evidence type="ECO:0000256" key="2">
    <source>
        <dbReference type="ARBA" id="ARBA00022481"/>
    </source>
</evidence>
<dbReference type="GO" id="GO:0008270">
    <property type="term" value="F:zinc ion binding"/>
    <property type="evidence" value="ECO:0007669"/>
    <property type="project" value="UniProtKB-KW"/>
</dbReference>
<dbReference type="InterPro" id="IPR019787">
    <property type="entry name" value="Znf_PHD-finger"/>
</dbReference>
<feature type="compositionally biased region" description="Basic residues" evidence="16">
    <location>
        <begin position="664"/>
        <end position="674"/>
    </location>
</feature>
<dbReference type="Pfam" id="PF13771">
    <property type="entry name" value="zf-HC5HC2H"/>
    <property type="match status" value="1"/>
</dbReference>
<accession>A0A9K3PYN5</accession>
<evidence type="ECO:0000256" key="11">
    <source>
        <dbReference type="ARBA" id="ARBA00023015"/>
    </source>
</evidence>
<dbReference type="Pfam" id="PF00628">
    <property type="entry name" value="PHD"/>
    <property type="match status" value="1"/>
</dbReference>
<evidence type="ECO:0000256" key="9">
    <source>
        <dbReference type="ARBA" id="ARBA00022853"/>
    </source>
</evidence>
<dbReference type="InterPro" id="IPR001487">
    <property type="entry name" value="Bromodomain"/>
</dbReference>
<feature type="domain" description="Bromo" evidence="17">
    <location>
        <begin position="780"/>
        <end position="850"/>
    </location>
</feature>
<feature type="domain" description="RING-type" evidence="19">
    <location>
        <begin position="956"/>
        <end position="1004"/>
    </location>
</feature>
<gene>
    <name evidence="24" type="ORF">IV203_037745</name>
</gene>
<feature type="region of interest" description="Disordered" evidence="16">
    <location>
        <begin position="1804"/>
        <end position="1824"/>
    </location>
</feature>